<keyword evidence="7" id="KW-0460">Magnesium</keyword>
<organism evidence="11 12">
    <name type="scientific">Agitococcus lubricus</name>
    <dbReference type="NCBI Taxonomy" id="1077255"/>
    <lineage>
        <taxon>Bacteria</taxon>
        <taxon>Pseudomonadati</taxon>
        <taxon>Pseudomonadota</taxon>
        <taxon>Gammaproteobacteria</taxon>
        <taxon>Moraxellales</taxon>
        <taxon>Moraxellaceae</taxon>
        <taxon>Agitococcus</taxon>
    </lineage>
</organism>
<keyword evidence="5" id="KW-0479">Metal-binding</keyword>
<dbReference type="FunFam" id="3.40.50.1000:FF:000025">
    <property type="entry name" value="HAD hydrolase, family IB"/>
    <property type="match status" value="1"/>
</dbReference>
<dbReference type="SUPFAM" id="SSF56784">
    <property type="entry name" value="HAD-like"/>
    <property type="match status" value="1"/>
</dbReference>
<evidence type="ECO:0000256" key="1">
    <source>
        <dbReference type="ARBA" id="ARBA00004970"/>
    </source>
</evidence>
<sequence>MNLAIFDLDNTLIAGDSDHAWGEFLVSKGLVDAARYQHKNDQFYADYCAGQLDIIAYSEFVFEFLAQHEPSYLQQLHQQFMQEVIQPLQLIKAHQLIAQHRQQGDRLLIITATNRFITQPIAQSLGIPELLATEPEQIAGRYTGKVQGVPCYKEGKITRYQAWLTEQHVQFEQVYFYSDSHNDLPLLQQVDIPVAVNPDAKLLAVAQASGWSVLDLRG</sequence>
<keyword evidence="12" id="KW-1185">Reference proteome</keyword>
<dbReference type="NCBIfam" id="TIGR01488">
    <property type="entry name" value="HAD-SF-IB"/>
    <property type="match status" value="1"/>
</dbReference>
<gene>
    <name evidence="11" type="ORF">C8N29_10674</name>
</gene>
<dbReference type="EC" id="3.1.3.15" evidence="3"/>
<dbReference type="InterPro" id="IPR006385">
    <property type="entry name" value="HAD_hydro_SerB1"/>
</dbReference>
<dbReference type="GO" id="GO:0046872">
    <property type="term" value="F:metal ion binding"/>
    <property type="evidence" value="ECO:0007669"/>
    <property type="project" value="UniProtKB-KW"/>
</dbReference>
<accession>A0A2T5IZS7</accession>
<dbReference type="GO" id="GO:0004401">
    <property type="term" value="F:histidinol-phosphatase activity"/>
    <property type="evidence" value="ECO:0007669"/>
    <property type="project" value="UniProtKB-EC"/>
</dbReference>
<dbReference type="Pfam" id="PF12710">
    <property type="entry name" value="HAD"/>
    <property type="match status" value="1"/>
</dbReference>
<reference evidence="11 12" key="1">
    <citation type="submission" date="2018-04" db="EMBL/GenBank/DDBJ databases">
        <title>Genomic Encyclopedia of Archaeal and Bacterial Type Strains, Phase II (KMG-II): from individual species to whole genera.</title>
        <authorList>
            <person name="Goeker M."/>
        </authorList>
    </citation>
    <scope>NUCLEOTIDE SEQUENCE [LARGE SCALE GENOMIC DNA]</scope>
    <source>
        <strain evidence="11 12">DSM 5822</strain>
    </source>
</reference>
<dbReference type="Gene3D" id="3.40.50.1000">
    <property type="entry name" value="HAD superfamily/HAD-like"/>
    <property type="match status" value="1"/>
</dbReference>
<evidence type="ECO:0000256" key="3">
    <source>
        <dbReference type="ARBA" id="ARBA00013085"/>
    </source>
</evidence>
<evidence type="ECO:0000256" key="2">
    <source>
        <dbReference type="ARBA" id="ARBA00009184"/>
    </source>
</evidence>
<comment type="similarity">
    <text evidence="2">Belongs to the HAD-like hydrolase superfamily. SerB family.</text>
</comment>
<evidence type="ECO:0000256" key="5">
    <source>
        <dbReference type="ARBA" id="ARBA00022723"/>
    </source>
</evidence>
<dbReference type="PANTHER" id="PTHR43344">
    <property type="entry name" value="PHOSPHOSERINE PHOSPHATASE"/>
    <property type="match status" value="1"/>
</dbReference>
<dbReference type="EMBL" id="QAON01000006">
    <property type="protein sequence ID" value="PTQ89543.1"/>
    <property type="molecule type" value="Genomic_DNA"/>
</dbReference>
<evidence type="ECO:0000256" key="10">
    <source>
        <dbReference type="ARBA" id="ARBA00053547"/>
    </source>
</evidence>
<dbReference type="InterPro" id="IPR036412">
    <property type="entry name" value="HAD-like_sf"/>
</dbReference>
<dbReference type="InterPro" id="IPR023214">
    <property type="entry name" value="HAD_sf"/>
</dbReference>
<dbReference type="Gene3D" id="1.20.1440.100">
    <property type="entry name" value="SG protein - dephosphorylation function"/>
    <property type="match status" value="1"/>
</dbReference>
<name>A0A2T5IZS7_9GAMM</name>
<comment type="pathway">
    <text evidence="1">Amino-acid biosynthesis; L-histidine biosynthesis; L-histidine from 5-phospho-alpha-D-ribose 1-diphosphate: step 8/9.</text>
</comment>
<dbReference type="RefSeq" id="WP_107865505.1">
    <property type="nucleotide sequence ID" value="NZ_QAON01000006.1"/>
</dbReference>
<comment type="function">
    <text evidence="10">Catalyzes the dephosphorylation of histidinol-phosphate to histidinol, the direct precursor of histidine.</text>
</comment>
<dbReference type="Proteomes" id="UP000244223">
    <property type="component" value="Unassembled WGS sequence"/>
</dbReference>
<evidence type="ECO:0000256" key="6">
    <source>
        <dbReference type="ARBA" id="ARBA00022801"/>
    </source>
</evidence>
<evidence type="ECO:0000256" key="9">
    <source>
        <dbReference type="ARBA" id="ARBA00052092"/>
    </source>
</evidence>
<dbReference type="PANTHER" id="PTHR43344:SF13">
    <property type="entry name" value="PHOSPHATASE RV3661-RELATED"/>
    <property type="match status" value="1"/>
</dbReference>
<dbReference type="AlphaFoldDB" id="A0A2T5IZS7"/>
<dbReference type="OrthoDB" id="9794212at2"/>
<protein>
    <recommendedName>
        <fullName evidence="4">Histidinol-phosphatase</fullName>
        <ecNumber evidence="3">3.1.3.15</ecNumber>
    </recommendedName>
    <alternativeName>
        <fullName evidence="8">Histidinol-phosphate phosphatase</fullName>
    </alternativeName>
</protein>
<comment type="catalytic activity">
    <reaction evidence="9">
        <text>L-histidinol phosphate + H2O = L-histidinol + phosphate</text>
        <dbReference type="Rhea" id="RHEA:14465"/>
        <dbReference type="ChEBI" id="CHEBI:15377"/>
        <dbReference type="ChEBI" id="CHEBI:43474"/>
        <dbReference type="ChEBI" id="CHEBI:57699"/>
        <dbReference type="ChEBI" id="CHEBI:57980"/>
        <dbReference type="EC" id="3.1.3.15"/>
    </reaction>
    <physiologicalReaction direction="left-to-right" evidence="9">
        <dbReference type="Rhea" id="RHEA:14466"/>
    </physiologicalReaction>
</comment>
<evidence type="ECO:0000256" key="8">
    <source>
        <dbReference type="ARBA" id="ARBA00033209"/>
    </source>
</evidence>
<dbReference type="NCBIfam" id="TIGR01490">
    <property type="entry name" value="HAD-SF-IB-hyp1"/>
    <property type="match status" value="1"/>
</dbReference>
<evidence type="ECO:0000256" key="7">
    <source>
        <dbReference type="ARBA" id="ARBA00022842"/>
    </source>
</evidence>
<evidence type="ECO:0000313" key="11">
    <source>
        <dbReference type="EMBL" id="PTQ89543.1"/>
    </source>
</evidence>
<comment type="caution">
    <text evidence="11">The sequence shown here is derived from an EMBL/GenBank/DDBJ whole genome shotgun (WGS) entry which is preliminary data.</text>
</comment>
<evidence type="ECO:0000256" key="4">
    <source>
        <dbReference type="ARBA" id="ARBA00021697"/>
    </source>
</evidence>
<keyword evidence="6 11" id="KW-0378">Hydrolase</keyword>
<dbReference type="InterPro" id="IPR050582">
    <property type="entry name" value="HAD-like_SerB"/>
</dbReference>
<proteinExistence type="inferred from homology"/>
<dbReference type="CDD" id="cd02612">
    <property type="entry name" value="HAD_PGPPase"/>
    <property type="match status" value="1"/>
</dbReference>
<evidence type="ECO:0000313" key="12">
    <source>
        <dbReference type="Proteomes" id="UP000244223"/>
    </source>
</evidence>